<dbReference type="AlphaFoldDB" id="A0A0R0M855"/>
<dbReference type="EMBL" id="LGUB01000063">
    <property type="protein sequence ID" value="KRH94523.1"/>
    <property type="molecule type" value="Genomic_DNA"/>
</dbReference>
<comment type="caution">
    <text evidence="1">The sequence shown here is derived from an EMBL/GenBank/DDBJ whole genome shotgun (WGS) entry which is preliminary data.</text>
</comment>
<gene>
    <name evidence="1" type="ORF">M153_22300010795</name>
</gene>
<proteinExistence type="predicted"/>
<sequence>MNNDFILYLISAHAQTLIKSGKTNLNLEFHKFGMSLAPKVLEMQEIYQTTDLFALLKKLKATLDQFFTSKRSLNQTDDKTYFFIEYDLYLNRPNRTTNGSQIIAGLIEGCLRINRFDYKVTIKQANDLKYPNKLYFVIRPDEQK</sequence>
<reference evidence="1 2" key="1">
    <citation type="submission" date="2015-07" db="EMBL/GenBank/DDBJ databases">
        <title>The genome of Pseudoloma neurophilia, a relevant intracellular parasite of the zebrafish.</title>
        <authorList>
            <person name="Ndikumana S."/>
            <person name="Pelin A."/>
            <person name="Sanders J."/>
            <person name="Corradi N."/>
        </authorList>
    </citation>
    <scope>NUCLEOTIDE SEQUENCE [LARGE SCALE GENOMIC DNA]</scope>
    <source>
        <strain evidence="1 2">MK1</strain>
    </source>
</reference>
<dbReference type="InterPro" id="IPR024096">
    <property type="entry name" value="NO_sig/Golgi_transp_ligand-bd"/>
</dbReference>
<evidence type="ECO:0000313" key="2">
    <source>
        <dbReference type="Proteomes" id="UP000051530"/>
    </source>
</evidence>
<organism evidence="1 2">
    <name type="scientific">Pseudoloma neurophilia</name>
    <dbReference type="NCBI Taxonomy" id="146866"/>
    <lineage>
        <taxon>Eukaryota</taxon>
        <taxon>Fungi</taxon>
        <taxon>Fungi incertae sedis</taxon>
        <taxon>Microsporidia</taxon>
        <taxon>Pseudoloma</taxon>
    </lineage>
</organism>
<protein>
    <submittedName>
        <fullName evidence="1">Transport protein particle (TRAPP) complex subunit</fullName>
    </submittedName>
</protein>
<name>A0A0R0M855_9MICR</name>
<accession>A0A0R0M855</accession>
<keyword evidence="2" id="KW-1185">Reference proteome</keyword>
<evidence type="ECO:0000313" key="1">
    <source>
        <dbReference type="EMBL" id="KRH94523.1"/>
    </source>
</evidence>
<dbReference type="SUPFAM" id="SSF111126">
    <property type="entry name" value="Ligand-binding domain in the NO signalling and Golgi transport"/>
    <property type="match status" value="1"/>
</dbReference>
<dbReference type="Gene3D" id="3.30.1380.20">
    <property type="entry name" value="Trafficking protein particle complex subunit 3"/>
    <property type="match status" value="1"/>
</dbReference>
<dbReference type="Proteomes" id="UP000051530">
    <property type="component" value="Unassembled WGS sequence"/>
</dbReference>
<dbReference type="VEuPathDB" id="MicrosporidiaDB:M153_22300010795"/>